<dbReference type="OMA" id="TIEIVTH"/>
<feature type="compositionally biased region" description="Low complexity" evidence="1">
    <location>
        <begin position="177"/>
        <end position="196"/>
    </location>
</feature>
<dbReference type="InParanoid" id="A0A151Z9R7"/>
<organism evidence="2 3">
    <name type="scientific">Tieghemostelium lacteum</name>
    <name type="common">Slime mold</name>
    <name type="synonym">Dictyostelium lacteum</name>
    <dbReference type="NCBI Taxonomy" id="361077"/>
    <lineage>
        <taxon>Eukaryota</taxon>
        <taxon>Amoebozoa</taxon>
        <taxon>Evosea</taxon>
        <taxon>Eumycetozoa</taxon>
        <taxon>Dictyostelia</taxon>
        <taxon>Dictyosteliales</taxon>
        <taxon>Raperosteliaceae</taxon>
        <taxon>Tieghemostelium</taxon>
    </lineage>
</organism>
<accession>A0A151Z9R7</accession>
<dbReference type="FunCoup" id="A0A151Z9R7">
    <property type="interactions" value="738"/>
</dbReference>
<name>A0A151Z9R7_TIELA</name>
<feature type="compositionally biased region" description="Low complexity" evidence="1">
    <location>
        <begin position="153"/>
        <end position="167"/>
    </location>
</feature>
<comment type="caution">
    <text evidence="2">The sequence shown here is derived from an EMBL/GenBank/DDBJ whole genome shotgun (WGS) entry which is preliminary data.</text>
</comment>
<evidence type="ECO:0000313" key="3">
    <source>
        <dbReference type="Proteomes" id="UP000076078"/>
    </source>
</evidence>
<proteinExistence type="predicted"/>
<feature type="region of interest" description="Disordered" evidence="1">
    <location>
        <begin position="61"/>
        <end position="196"/>
    </location>
</feature>
<feature type="compositionally biased region" description="Basic and acidic residues" evidence="1">
    <location>
        <begin position="62"/>
        <end position="77"/>
    </location>
</feature>
<dbReference type="EMBL" id="LODT01000037">
    <property type="protein sequence ID" value="KYQ90698.1"/>
    <property type="molecule type" value="Genomic_DNA"/>
</dbReference>
<evidence type="ECO:0000256" key="1">
    <source>
        <dbReference type="SAM" id="MobiDB-lite"/>
    </source>
</evidence>
<dbReference type="Proteomes" id="UP000076078">
    <property type="component" value="Unassembled WGS sequence"/>
</dbReference>
<reference evidence="2 3" key="1">
    <citation type="submission" date="2015-12" db="EMBL/GenBank/DDBJ databases">
        <title>Dictyostelia acquired genes for synthesis and detection of signals that induce cell-type specialization by lateral gene transfer from prokaryotes.</title>
        <authorList>
            <person name="Gloeckner G."/>
            <person name="Schaap P."/>
        </authorList>
    </citation>
    <scope>NUCLEOTIDE SEQUENCE [LARGE SCALE GENOMIC DNA]</scope>
    <source>
        <strain evidence="2 3">TK</strain>
    </source>
</reference>
<feature type="region of interest" description="Disordered" evidence="1">
    <location>
        <begin position="1"/>
        <end position="31"/>
    </location>
</feature>
<protein>
    <submittedName>
        <fullName evidence="2">Myb domain-containing protein</fullName>
    </submittedName>
</protein>
<feature type="compositionally biased region" description="Polar residues" evidence="1">
    <location>
        <begin position="117"/>
        <end position="130"/>
    </location>
</feature>
<gene>
    <name evidence="2" type="ORF">DLAC_09332</name>
</gene>
<keyword evidence="3" id="KW-1185">Reference proteome</keyword>
<sequence>MDKNELKSKTSSDTSATIVEKKSNNSKKPTVAESIGISIKNDSISSMIDSWLSSYDSIDLYNDDKSKQKDSNLDKYIPKSYTSGLKDPIPSKNSSPLTALDTSDTKPKPSSTPKSKQLNNSQANTNSNSGKPKITTIHDILGQGQTKKKNFVSSQNYNSSNRYNPYNEPESKSNSISKPKLNNYSNNNQSKKSMFD</sequence>
<evidence type="ECO:0000313" key="2">
    <source>
        <dbReference type="EMBL" id="KYQ90698.1"/>
    </source>
</evidence>
<dbReference type="AlphaFoldDB" id="A0A151Z9R7"/>
<feature type="compositionally biased region" description="Basic and acidic residues" evidence="1">
    <location>
        <begin position="1"/>
        <end position="10"/>
    </location>
</feature>